<dbReference type="PANTHER" id="PTHR46211:SF14">
    <property type="entry name" value="GLYCEROPHOSPHODIESTER PHOSPHODIESTERASE"/>
    <property type="match status" value="1"/>
</dbReference>
<accession>A0ABW4BIL5</accession>
<dbReference type="InterPro" id="IPR030395">
    <property type="entry name" value="GP_PDE_dom"/>
</dbReference>
<reference evidence="3" key="1">
    <citation type="journal article" date="2019" name="Int. J. Syst. Evol. Microbiol.">
        <title>The Global Catalogue of Microorganisms (GCM) 10K type strain sequencing project: providing services to taxonomists for standard genome sequencing and annotation.</title>
        <authorList>
            <consortium name="The Broad Institute Genomics Platform"/>
            <consortium name="The Broad Institute Genome Sequencing Center for Infectious Disease"/>
            <person name="Wu L."/>
            <person name="Ma J."/>
        </authorList>
    </citation>
    <scope>NUCLEOTIDE SEQUENCE [LARGE SCALE GENOMIC DNA]</scope>
    <source>
        <strain evidence="3">CCM 8937</strain>
    </source>
</reference>
<feature type="domain" description="GP-PDE" evidence="1">
    <location>
        <begin position="21"/>
        <end position="252"/>
    </location>
</feature>
<name>A0ABW4BIL5_9LACO</name>
<evidence type="ECO:0000259" key="1">
    <source>
        <dbReference type="PROSITE" id="PS51704"/>
    </source>
</evidence>
<organism evidence="2 3">
    <name type="scientific">Lapidilactobacillus gannanensis</name>
    <dbReference type="NCBI Taxonomy" id="2486002"/>
    <lineage>
        <taxon>Bacteria</taxon>
        <taxon>Bacillati</taxon>
        <taxon>Bacillota</taxon>
        <taxon>Bacilli</taxon>
        <taxon>Lactobacillales</taxon>
        <taxon>Lactobacillaceae</taxon>
        <taxon>Lapidilactobacillus</taxon>
    </lineage>
</organism>
<proteinExistence type="predicted"/>
<dbReference type="InterPro" id="IPR017946">
    <property type="entry name" value="PLC-like_Pdiesterase_TIM-brl"/>
</dbReference>
<comment type="caution">
    <text evidence="2">The sequence shown here is derived from an EMBL/GenBank/DDBJ whole genome shotgun (WGS) entry which is preliminary data.</text>
</comment>
<dbReference type="Pfam" id="PF03009">
    <property type="entry name" value="GDPD"/>
    <property type="match status" value="1"/>
</dbReference>
<gene>
    <name evidence="2" type="ORF">ACFQ4R_00200</name>
</gene>
<sequence length="461" mass="52637">MIRKLPFLLIIFCLWLLSSAFTVVGHRGDPLRAPEETFASFNSAFKSGADYVELDLHVSQDNVLVISHDRNLERVTGHNAIVSQTPWAQIKTFTQSNGEPMHSLDDLFAYYQNRPNTKFLIETKKTKKGNPQNMEALIKASVTKYQMENRVMFHSFSLKSLQNLKEELPNSPRIFIAGSLKRLNFEVFQTTTGVNISSNLVNANLIKQLHDLHQQVYVWDEMSENAKQWNWLVNLPIDGVVTNYPQTGNEYREQKATADIKAVDFPGVLVSLDAEESYENPYNLDLVRQPVKPLHPFEVSNLVIKHGEPFYQIGTNRFISAAGFNHTNDLQTALPYLGLTVTPIDNRREYTQLYDRPLAPQPINQHLQVGQNYQVQAVQINGLATWFEVAGHWLSAKQVLVNFQPQASAWSHYLAIPTKHRQALPNLQTLFHPWQATTQTTSAFEQAAIITQPQTWQTQLW</sequence>
<dbReference type="PROSITE" id="PS51704">
    <property type="entry name" value="GP_PDE"/>
    <property type="match status" value="1"/>
</dbReference>
<dbReference type="EMBL" id="JBHTOH010000002">
    <property type="protein sequence ID" value="MFD1410052.1"/>
    <property type="molecule type" value="Genomic_DNA"/>
</dbReference>
<dbReference type="Proteomes" id="UP001597191">
    <property type="component" value="Unassembled WGS sequence"/>
</dbReference>
<evidence type="ECO:0000313" key="2">
    <source>
        <dbReference type="EMBL" id="MFD1410052.1"/>
    </source>
</evidence>
<keyword evidence="3" id="KW-1185">Reference proteome</keyword>
<dbReference type="Gene3D" id="3.20.20.190">
    <property type="entry name" value="Phosphatidylinositol (PI) phosphodiesterase"/>
    <property type="match status" value="1"/>
</dbReference>
<dbReference type="PANTHER" id="PTHR46211">
    <property type="entry name" value="GLYCEROPHOSPHORYL DIESTER PHOSPHODIESTERASE"/>
    <property type="match status" value="1"/>
</dbReference>
<protein>
    <submittedName>
        <fullName evidence="2">Glycerophosphodiester phosphodiesterase</fullName>
    </submittedName>
</protein>
<dbReference type="SUPFAM" id="SSF51695">
    <property type="entry name" value="PLC-like phosphodiesterases"/>
    <property type="match status" value="1"/>
</dbReference>
<dbReference type="RefSeq" id="WP_164509277.1">
    <property type="nucleotide sequence ID" value="NZ_JBHTOH010000002.1"/>
</dbReference>
<evidence type="ECO:0000313" key="3">
    <source>
        <dbReference type="Proteomes" id="UP001597191"/>
    </source>
</evidence>